<dbReference type="InterPro" id="IPR051257">
    <property type="entry name" value="Diverse_CBS-Domain"/>
</dbReference>
<dbReference type="Pfam" id="PF00571">
    <property type="entry name" value="CBS"/>
    <property type="match status" value="2"/>
</dbReference>
<dbReference type="Proteomes" id="UP001595912">
    <property type="component" value="Unassembled WGS sequence"/>
</dbReference>
<name>A0ABV9W9M0_9ACTN</name>
<sequence>MTTFDRARASAKRGVARGRERIDFIRAQRRRTELLRELGEAYYAEHSGTATHEAAAGKLAALDAHMEELRRLSGRPGQTRRARDIMHPGTECVGENDSIATAAQKMRDLGVGSLPICGTDDRLHGMITDRDIAVRCIAEGGNPREVTARDLAQERLFWVEASADVSEVLRVMENHQVKRLPVIENRRLVGIISESDLARNLDDHRLAEFVERVYATS</sequence>
<evidence type="ECO:0000256" key="1">
    <source>
        <dbReference type="ARBA" id="ARBA00023122"/>
    </source>
</evidence>
<dbReference type="CDD" id="cd04622">
    <property type="entry name" value="CBS_pair_HRP1_like"/>
    <property type="match status" value="1"/>
</dbReference>
<keyword evidence="5" id="KW-1185">Reference proteome</keyword>
<dbReference type="PANTHER" id="PTHR43080:SF2">
    <property type="entry name" value="CBS DOMAIN-CONTAINING PROTEIN"/>
    <property type="match status" value="1"/>
</dbReference>
<feature type="domain" description="CBS" evidence="3">
    <location>
        <begin position="86"/>
        <end position="144"/>
    </location>
</feature>
<dbReference type="InterPro" id="IPR046342">
    <property type="entry name" value="CBS_dom_sf"/>
</dbReference>
<protein>
    <submittedName>
        <fullName evidence="4">CBS domain-containing protein</fullName>
    </submittedName>
</protein>
<organism evidence="4 5">
    <name type="scientific">Dactylosporangium cerinum</name>
    <dbReference type="NCBI Taxonomy" id="1434730"/>
    <lineage>
        <taxon>Bacteria</taxon>
        <taxon>Bacillati</taxon>
        <taxon>Actinomycetota</taxon>
        <taxon>Actinomycetes</taxon>
        <taxon>Micromonosporales</taxon>
        <taxon>Micromonosporaceae</taxon>
        <taxon>Dactylosporangium</taxon>
    </lineage>
</organism>
<proteinExistence type="predicted"/>
<keyword evidence="1 2" id="KW-0129">CBS domain</keyword>
<evidence type="ECO:0000259" key="3">
    <source>
        <dbReference type="PROSITE" id="PS51371"/>
    </source>
</evidence>
<comment type="caution">
    <text evidence="4">The sequence shown here is derived from an EMBL/GenBank/DDBJ whole genome shotgun (WGS) entry which is preliminary data.</text>
</comment>
<dbReference type="SUPFAM" id="SSF54631">
    <property type="entry name" value="CBS-domain pair"/>
    <property type="match status" value="1"/>
</dbReference>
<dbReference type="Gene3D" id="3.10.580.10">
    <property type="entry name" value="CBS-domain"/>
    <property type="match status" value="1"/>
</dbReference>
<dbReference type="PROSITE" id="PS51371">
    <property type="entry name" value="CBS"/>
    <property type="match status" value="2"/>
</dbReference>
<dbReference type="SMART" id="SM00116">
    <property type="entry name" value="CBS"/>
    <property type="match status" value="2"/>
</dbReference>
<dbReference type="RefSeq" id="WP_380126065.1">
    <property type="nucleotide sequence ID" value="NZ_JBHSIU010000073.1"/>
</dbReference>
<dbReference type="PANTHER" id="PTHR43080">
    <property type="entry name" value="CBS DOMAIN-CONTAINING PROTEIN CBSX3, MITOCHONDRIAL"/>
    <property type="match status" value="1"/>
</dbReference>
<evidence type="ECO:0000313" key="4">
    <source>
        <dbReference type="EMBL" id="MFC5005426.1"/>
    </source>
</evidence>
<evidence type="ECO:0000256" key="2">
    <source>
        <dbReference type="PROSITE-ProRule" id="PRU00703"/>
    </source>
</evidence>
<reference evidence="5" key="1">
    <citation type="journal article" date="2019" name="Int. J. Syst. Evol. Microbiol.">
        <title>The Global Catalogue of Microorganisms (GCM) 10K type strain sequencing project: providing services to taxonomists for standard genome sequencing and annotation.</title>
        <authorList>
            <consortium name="The Broad Institute Genomics Platform"/>
            <consortium name="The Broad Institute Genome Sequencing Center for Infectious Disease"/>
            <person name="Wu L."/>
            <person name="Ma J."/>
        </authorList>
    </citation>
    <scope>NUCLEOTIDE SEQUENCE [LARGE SCALE GENOMIC DNA]</scope>
    <source>
        <strain evidence="5">CGMCC 4.7152</strain>
    </source>
</reference>
<evidence type="ECO:0000313" key="5">
    <source>
        <dbReference type="Proteomes" id="UP001595912"/>
    </source>
</evidence>
<dbReference type="InterPro" id="IPR000644">
    <property type="entry name" value="CBS_dom"/>
</dbReference>
<feature type="domain" description="CBS" evidence="3">
    <location>
        <begin position="152"/>
        <end position="208"/>
    </location>
</feature>
<accession>A0ABV9W9M0</accession>
<dbReference type="EMBL" id="JBHSIU010000073">
    <property type="protein sequence ID" value="MFC5005426.1"/>
    <property type="molecule type" value="Genomic_DNA"/>
</dbReference>
<gene>
    <name evidence="4" type="ORF">ACFPIJ_47305</name>
</gene>